<keyword evidence="2" id="KW-1185">Reference proteome</keyword>
<comment type="caution">
    <text evidence="1">The sequence shown here is derived from an EMBL/GenBank/DDBJ whole genome shotgun (WGS) entry which is preliminary data.</text>
</comment>
<sequence>MAKQTVQAVKNEIQQLAIGNYRSYSDQYESTAPDTLISVQELAKGYWDCRDDKEVVRDEKLGISLDDYQLWTKEAHSAFLKANGHSLN</sequence>
<dbReference type="RefSeq" id="WP_168872733.1">
    <property type="nucleotide sequence ID" value="NZ_JABAIA010000002.1"/>
</dbReference>
<name>A0A847RIG0_9BACT</name>
<protein>
    <submittedName>
        <fullName evidence="1">Uncharacterized protein</fullName>
    </submittedName>
</protein>
<accession>A0A847RIG0</accession>
<gene>
    <name evidence="1" type="ORF">HGH92_21145</name>
</gene>
<dbReference type="AlphaFoldDB" id="A0A847RIG0"/>
<organism evidence="1 2">
    <name type="scientific">Chitinophaga varians</name>
    <dbReference type="NCBI Taxonomy" id="2202339"/>
    <lineage>
        <taxon>Bacteria</taxon>
        <taxon>Pseudomonadati</taxon>
        <taxon>Bacteroidota</taxon>
        <taxon>Chitinophagia</taxon>
        <taxon>Chitinophagales</taxon>
        <taxon>Chitinophagaceae</taxon>
        <taxon>Chitinophaga</taxon>
    </lineage>
</organism>
<evidence type="ECO:0000313" key="1">
    <source>
        <dbReference type="EMBL" id="NLR66829.1"/>
    </source>
</evidence>
<evidence type="ECO:0000313" key="2">
    <source>
        <dbReference type="Proteomes" id="UP000570474"/>
    </source>
</evidence>
<reference evidence="1 2" key="1">
    <citation type="submission" date="2020-04" db="EMBL/GenBank/DDBJ databases">
        <authorList>
            <person name="Yin C."/>
        </authorList>
    </citation>
    <scope>NUCLEOTIDE SEQUENCE [LARGE SCALE GENOMIC DNA]</scope>
    <source>
        <strain evidence="1 2">Ae27</strain>
    </source>
</reference>
<proteinExistence type="predicted"/>
<dbReference type="EMBL" id="JABAIA010000002">
    <property type="protein sequence ID" value="NLR66829.1"/>
    <property type="molecule type" value="Genomic_DNA"/>
</dbReference>
<dbReference type="Proteomes" id="UP000570474">
    <property type="component" value="Unassembled WGS sequence"/>
</dbReference>